<keyword evidence="2" id="KW-1185">Reference proteome</keyword>
<evidence type="ECO:0000313" key="2">
    <source>
        <dbReference type="Proteomes" id="UP001180487"/>
    </source>
</evidence>
<proteinExistence type="predicted"/>
<dbReference type="Proteomes" id="UP001180487">
    <property type="component" value="Unassembled WGS sequence"/>
</dbReference>
<organism evidence="1 2">
    <name type="scientific">Rhodoferax ferrireducens</name>
    <dbReference type="NCBI Taxonomy" id="192843"/>
    <lineage>
        <taxon>Bacteria</taxon>
        <taxon>Pseudomonadati</taxon>
        <taxon>Pseudomonadota</taxon>
        <taxon>Betaproteobacteria</taxon>
        <taxon>Burkholderiales</taxon>
        <taxon>Comamonadaceae</taxon>
        <taxon>Rhodoferax</taxon>
    </lineage>
</organism>
<dbReference type="EMBL" id="JAVDXT010000004">
    <property type="protein sequence ID" value="MDR7379141.1"/>
    <property type="molecule type" value="Genomic_DNA"/>
</dbReference>
<name>A0ABU2CCT0_9BURK</name>
<sequence>MFSLNSWAQTREFPAAALRGSLEVTVPPQVVLDGKLDQLSPGARIHGTNNMLLLSGALVGQKVKVNYIREINGALSEVWVLTEAEAAVKRPTANPSRFFTFFD</sequence>
<evidence type="ECO:0000313" key="1">
    <source>
        <dbReference type="EMBL" id="MDR7379141.1"/>
    </source>
</evidence>
<reference evidence="1 2" key="1">
    <citation type="submission" date="2023-07" db="EMBL/GenBank/DDBJ databases">
        <title>Sorghum-associated microbial communities from plants grown in Nebraska, USA.</title>
        <authorList>
            <person name="Schachtman D."/>
        </authorList>
    </citation>
    <scope>NUCLEOTIDE SEQUENCE [LARGE SCALE GENOMIC DNA]</scope>
    <source>
        <strain evidence="1 2">BE313</strain>
    </source>
</reference>
<evidence type="ECO:0008006" key="3">
    <source>
        <dbReference type="Google" id="ProtNLM"/>
    </source>
</evidence>
<protein>
    <recommendedName>
        <fullName evidence="3">Flagella basal body P-ring formation protein FlgA C-terminal domain-containing protein</fullName>
    </recommendedName>
</protein>
<gene>
    <name evidence="1" type="ORF">J2X19_003835</name>
</gene>
<comment type="caution">
    <text evidence="1">The sequence shown here is derived from an EMBL/GenBank/DDBJ whole genome shotgun (WGS) entry which is preliminary data.</text>
</comment>
<accession>A0ABU2CCT0</accession>